<keyword evidence="3" id="KW-1185">Reference proteome</keyword>
<name>A0ABC8TK80_9AQUA</name>
<dbReference type="Proteomes" id="UP001642360">
    <property type="component" value="Unassembled WGS sequence"/>
</dbReference>
<dbReference type="AlphaFoldDB" id="A0ABC8TK80"/>
<evidence type="ECO:0000313" key="3">
    <source>
        <dbReference type="Proteomes" id="UP001642360"/>
    </source>
</evidence>
<accession>A0ABC8TK80</accession>
<dbReference type="EMBL" id="CAUOFW020008013">
    <property type="protein sequence ID" value="CAK9181370.1"/>
    <property type="molecule type" value="Genomic_DNA"/>
</dbReference>
<organism evidence="1 3">
    <name type="scientific">Ilex paraguariensis</name>
    <name type="common">yerba mate</name>
    <dbReference type="NCBI Taxonomy" id="185542"/>
    <lineage>
        <taxon>Eukaryota</taxon>
        <taxon>Viridiplantae</taxon>
        <taxon>Streptophyta</taxon>
        <taxon>Embryophyta</taxon>
        <taxon>Tracheophyta</taxon>
        <taxon>Spermatophyta</taxon>
        <taxon>Magnoliopsida</taxon>
        <taxon>eudicotyledons</taxon>
        <taxon>Gunneridae</taxon>
        <taxon>Pentapetalae</taxon>
        <taxon>asterids</taxon>
        <taxon>campanulids</taxon>
        <taxon>Aquifoliales</taxon>
        <taxon>Aquifoliaceae</taxon>
        <taxon>Ilex</taxon>
    </lineage>
</organism>
<evidence type="ECO:0000313" key="1">
    <source>
        <dbReference type="EMBL" id="CAK9169865.1"/>
    </source>
</evidence>
<sequence length="64" mass="6601">AEVPSPAASSVPAIVSNFPGLLELPRAPATPSYAATFEAFDLLGPLEISTEILPPTTSELPKLP</sequence>
<evidence type="ECO:0000313" key="2">
    <source>
        <dbReference type="EMBL" id="CAK9181370.1"/>
    </source>
</evidence>
<feature type="non-terminal residue" evidence="1">
    <location>
        <position position="1"/>
    </location>
</feature>
<protein>
    <submittedName>
        <fullName evidence="1">Uncharacterized protein</fullName>
    </submittedName>
</protein>
<reference evidence="1 3" key="1">
    <citation type="submission" date="2024-02" db="EMBL/GenBank/DDBJ databases">
        <authorList>
            <person name="Vignale AGUSTIN F."/>
            <person name="Sosa J E."/>
            <person name="Modenutti C."/>
        </authorList>
    </citation>
    <scope>NUCLEOTIDE SEQUENCE [LARGE SCALE GENOMIC DNA]</scope>
</reference>
<gene>
    <name evidence="1" type="ORF">ILEXP_LOCUS39354</name>
    <name evidence="2" type="ORF">ILEXP_LOCUS51425</name>
</gene>
<comment type="caution">
    <text evidence="1">The sequence shown here is derived from an EMBL/GenBank/DDBJ whole genome shotgun (WGS) entry which is preliminary data.</text>
</comment>
<proteinExistence type="predicted"/>
<dbReference type="EMBL" id="CAUOFW020005391">
    <property type="protein sequence ID" value="CAK9169865.1"/>
    <property type="molecule type" value="Genomic_DNA"/>
</dbReference>